<keyword evidence="3 4" id="KW-0413">Isomerase</keyword>
<dbReference type="Gene3D" id="3.20.20.10">
    <property type="entry name" value="Alanine racemase"/>
    <property type="match status" value="1"/>
</dbReference>
<dbReference type="AlphaFoldDB" id="S2WN26"/>
<feature type="active site" description="Proton acceptor; specific for L-alanine" evidence="4">
    <location>
        <position position="264"/>
    </location>
</feature>
<dbReference type="Pfam" id="PF00842">
    <property type="entry name" value="Ala_racemase_C"/>
    <property type="match status" value="1"/>
</dbReference>
<comment type="cofactor">
    <cofactor evidence="1 4 5">
        <name>pyridoxal 5'-phosphate</name>
        <dbReference type="ChEBI" id="CHEBI:597326"/>
    </cofactor>
</comment>
<comment type="function">
    <text evidence="4">Catalyzes the interconversion of L-alanine and D-alanine. May also act on other amino acids.</text>
</comment>
<dbReference type="GO" id="GO:0030632">
    <property type="term" value="P:D-alanine biosynthetic process"/>
    <property type="evidence" value="ECO:0007669"/>
    <property type="project" value="UniProtKB-UniRule"/>
</dbReference>
<evidence type="ECO:0000256" key="3">
    <source>
        <dbReference type="ARBA" id="ARBA00023235"/>
    </source>
</evidence>
<sequence>MLYATHAIIDLQQLGANVSAVRSKIGDRALLVPVKANGYGHGAVEVSRYLQDNRLANHLAVANTPEALELREAGITLPILRLSPAFPEELSALSDANVSITIVDEDGVRQAAEVGFRAPVHIALDTGMHRIGVDPSGALDLATKAQQAGLNVEGLFTHLPVSDVEDGREFTVAQLKAFNSAATLIQQNRRDAGLPPIKYVHAANSGAVLGHDLSGINMVRPGIIIYGYYPDPASGKNLDIKPVLTWKTKVSALRKIGPGETVGYGRTWRADTDRWIATVPVGYADGYSRLLSNRGRMLSGGVSYPIAGRVCMDQTMLDLGDCENSPLKVGDEVTLLGRDGDEQITADELADAMGTINYEVLCLIAKRVPRVYK</sequence>
<dbReference type="EMBL" id="AGZR01000001">
    <property type="protein sequence ID" value="EPD34092.1"/>
    <property type="molecule type" value="Genomic_DNA"/>
</dbReference>
<evidence type="ECO:0000313" key="9">
    <source>
        <dbReference type="Proteomes" id="UP000014417"/>
    </source>
</evidence>
<dbReference type="OrthoDB" id="9813814at2"/>
<feature type="domain" description="Alanine racemase C-terminal" evidence="7">
    <location>
        <begin position="243"/>
        <end position="373"/>
    </location>
</feature>
<dbReference type="RefSeq" id="WP_016454988.1">
    <property type="nucleotide sequence ID" value="NZ_KE150269.1"/>
</dbReference>
<dbReference type="PATRIC" id="fig|883161.3.peg.132"/>
<dbReference type="UniPathway" id="UPA00042">
    <property type="reaction ID" value="UER00497"/>
</dbReference>
<dbReference type="InterPro" id="IPR009006">
    <property type="entry name" value="Ala_racemase/Decarboxylase_C"/>
</dbReference>
<comment type="similarity">
    <text evidence="4">Belongs to the alanine racemase family.</text>
</comment>
<dbReference type="PROSITE" id="PS00395">
    <property type="entry name" value="ALANINE_RACEMASE"/>
    <property type="match status" value="1"/>
</dbReference>
<dbReference type="HAMAP" id="MF_01201">
    <property type="entry name" value="Ala_racemase"/>
    <property type="match status" value="1"/>
</dbReference>
<comment type="caution">
    <text evidence="8">The sequence shown here is derived from an EMBL/GenBank/DDBJ whole genome shotgun (WGS) entry which is preliminary data.</text>
</comment>
<dbReference type="InterPro" id="IPR011079">
    <property type="entry name" value="Ala_racemase_C"/>
</dbReference>
<feature type="binding site" evidence="4 6">
    <location>
        <position position="130"/>
    </location>
    <ligand>
        <name>substrate</name>
    </ligand>
</feature>
<evidence type="ECO:0000256" key="4">
    <source>
        <dbReference type="HAMAP-Rule" id="MF_01201"/>
    </source>
</evidence>
<dbReference type="PANTHER" id="PTHR30511:SF0">
    <property type="entry name" value="ALANINE RACEMASE, CATABOLIC-RELATED"/>
    <property type="match status" value="1"/>
</dbReference>
<evidence type="ECO:0000256" key="2">
    <source>
        <dbReference type="ARBA" id="ARBA00022898"/>
    </source>
</evidence>
<dbReference type="PRINTS" id="PR00992">
    <property type="entry name" value="ALARACEMASE"/>
</dbReference>
<accession>S2WN26</accession>
<dbReference type="GO" id="GO:0030170">
    <property type="term" value="F:pyridoxal phosphate binding"/>
    <property type="evidence" value="ECO:0007669"/>
    <property type="project" value="UniProtKB-UniRule"/>
</dbReference>
<dbReference type="FunFam" id="3.20.20.10:FF:000002">
    <property type="entry name" value="Alanine racemase"/>
    <property type="match status" value="1"/>
</dbReference>
<dbReference type="InterPro" id="IPR001608">
    <property type="entry name" value="Ala_racemase_N"/>
</dbReference>
<evidence type="ECO:0000313" key="8">
    <source>
        <dbReference type="EMBL" id="EPD34092.1"/>
    </source>
</evidence>
<evidence type="ECO:0000259" key="7">
    <source>
        <dbReference type="SMART" id="SM01005"/>
    </source>
</evidence>
<dbReference type="Gene3D" id="2.40.37.10">
    <property type="entry name" value="Lyase, Ornithine Decarboxylase, Chain A, domain 1"/>
    <property type="match status" value="1"/>
</dbReference>
<dbReference type="PANTHER" id="PTHR30511">
    <property type="entry name" value="ALANINE RACEMASE"/>
    <property type="match status" value="1"/>
</dbReference>
<gene>
    <name evidence="8" type="ORF">HMPREF9306_00127</name>
</gene>
<dbReference type="GO" id="GO:0005829">
    <property type="term" value="C:cytosol"/>
    <property type="evidence" value="ECO:0007669"/>
    <property type="project" value="TreeGrafter"/>
</dbReference>
<evidence type="ECO:0000256" key="6">
    <source>
        <dbReference type="PIRSR" id="PIRSR600821-52"/>
    </source>
</evidence>
<proteinExistence type="inferred from homology"/>
<dbReference type="CDD" id="cd00430">
    <property type="entry name" value="PLPDE_III_AR"/>
    <property type="match status" value="1"/>
</dbReference>
<dbReference type="InterPro" id="IPR000821">
    <property type="entry name" value="Ala_racemase"/>
</dbReference>
<dbReference type="SUPFAM" id="SSF51419">
    <property type="entry name" value="PLP-binding barrel"/>
    <property type="match status" value="1"/>
</dbReference>
<feature type="modified residue" description="N6-(pyridoxal phosphate)lysine" evidence="4 5">
    <location>
        <position position="35"/>
    </location>
</feature>
<dbReference type="STRING" id="883161.HMPREF9306_00127"/>
<keyword evidence="9" id="KW-1185">Reference proteome</keyword>
<keyword evidence="2 4" id="KW-0663">Pyridoxal phosphate</keyword>
<evidence type="ECO:0000256" key="5">
    <source>
        <dbReference type="PIRSR" id="PIRSR600821-50"/>
    </source>
</evidence>
<dbReference type="Proteomes" id="UP000014417">
    <property type="component" value="Unassembled WGS sequence"/>
</dbReference>
<dbReference type="SMART" id="SM01005">
    <property type="entry name" value="Ala_racemase_C"/>
    <property type="match status" value="1"/>
</dbReference>
<dbReference type="InterPro" id="IPR020622">
    <property type="entry name" value="Ala_racemase_pyridoxalP-BS"/>
</dbReference>
<dbReference type="HOGENOM" id="CLU_028393_2_2_11"/>
<dbReference type="NCBIfam" id="TIGR00492">
    <property type="entry name" value="alr"/>
    <property type="match status" value="1"/>
</dbReference>
<protein>
    <recommendedName>
        <fullName evidence="4">Alanine racemase</fullName>
        <ecNumber evidence="4">5.1.1.1</ecNumber>
    </recommendedName>
</protein>
<evidence type="ECO:0000256" key="1">
    <source>
        <dbReference type="ARBA" id="ARBA00001933"/>
    </source>
</evidence>
<dbReference type="GO" id="GO:0008784">
    <property type="term" value="F:alanine racemase activity"/>
    <property type="evidence" value="ECO:0007669"/>
    <property type="project" value="UniProtKB-UniRule"/>
</dbReference>
<feature type="active site" description="Proton acceptor; specific for D-alanine" evidence="4">
    <location>
        <position position="35"/>
    </location>
</feature>
<name>S2WN26_9ACTN</name>
<dbReference type="InterPro" id="IPR029066">
    <property type="entry name" value="PLP-binding_barrel"/>
</dbReference>
<dbReference type="Pfam" id="PF01168">
    <property type="entry name" value="Ala_racemase_N"/>
    <property type="match status" value="1"/>
</dbReference>
<organism evidence="8 9">
    <name type="scientific">Propionimicrobium lymphophilum ACS-093-V-SCH5</name>
    <dbReference type="NCBI Taxonomy" id="883161"/>
    <lineage>
        <taxon>Bacteria</taxon>
        <taxon>Bacillati</taxon>
        <taxon>Actinomycetota</taxon>
        <taxon>Actinomycetes</taxon>
        <taxon>Propionibacteriales</taxon>
        <taxon>Propionibacteriaceae</taxon>
        <taxon>Propionimicrobium</taxon>
    </lineage>
</organism>
<dbReference type="SUPFAM" id="SSF50621">
    <property type="entry name" value="Alanine racemase C-terminal domain-like"/>
    <property type="match status" value="1"/>
</dbReference>
<reference evidence="8 9" key="1">
    <citation type="submission" date="2013-04" db="EMBL/GenBank/DDBJ databases">
        <title>The Genome Sequence of Propionimicrobium lymphophilum ACS-093-V-SCH5.</title>
        <authorList>
            <consortium name="The Broad Institute Genomics Platform"/>
            <person name="Earl A."/>
            <person name="Ward D."/>
            <person name="Feldgarden M."/>
            <person name="Gevers D."/>
            <person name="Saerens B."/>
            <person name="Vaneechoutte M."/>
            <person name="Walker B."/>
            <person name="Young S."/>
            <person name="Zeng Q."/>
            <person name="Gargeya S."/>
            <person name="Fitzgerald M."/>
            <person name="Haas B."/>
            <person name="Abouelleil A."/>
            <person name="Allen A.W."/>
            <person name="Alvarado L."/>
            <person name="Arachchi H.M."/>
            <person name="Berlin A.M."/>
            <person name="Chapman S.B."/>
            <person name="Gainer-Dewar J."/>
            <person name="Goldberg J."/>
            <person name="Griggs A."/>
            <person name="Gujja S."/>
            <person name="Hansen M."/>
            <person name="Howarth C."/>
            <person name="Imamovic A."/>
            <person name="Ireland A."/>
            <person name="Larimer J."/>
            <person name="McCowan C."/>
            <person name="Murphy C."/>
            <person name="Pearson M."/>
            <person name="Poon T.W."/>
            <person name="Priest M."/>
            <person name="Roberts A."/>
            <person name="Saif S."/>
            <person name="Shea T."/>
            <person name="Sisk P."/>
            <person name="Sykes S."/>
            <person name="Wortman J."/>
            <person name="Nusbaum C."/>
            <person name="Birren B."/>
        </authorList>
    </citation>
    <scope>NUCLEOTIDE SEQUENCE [LARGE SCALE GENOMIC DNA]</scope>
    <source>
        <strain evidence="8 9">ACS-093-V-SCH5</strain>
    </source>
</reference>
<comment type="pathway">
    <text evidence="4">Amino-acid biosynthesis; D-alanine biosynthesis; D-alanine from L-alanine: step 1/1.</text>
</comment>
<comment type="catalytic activity">
    <reaction evidence="4">
        <text>L-alanine = D-alanine</text>
        <dbReference type="Rhea" id="RHEA:20249"/>
        <dbReference type="ChEBI" id="CHEBI:57416"/>
        <dbReference type="ChEBI" id="CHEBI:57972"/>
        <dbReference type="EC" id="5.1.1.1"/>
    </reaction>
</comment>
<feature type="binding site" evidence="4 6">
    <location>
        <position position="312"/>
    </location>
    <ligand>
        <name>substrate</name>
    </ligand>
</feature>
<dbReference type="EC" id="5.1.1.1" evidence="4"/>